<keyword evidence="6" id="KW-0325">Glycoprotein</keyword>
<evidence type="ECO:0000256" key="2">
    <source>
        <dbReference type="ARBA" id="ARBA00022692"/>
    </source>
</evidence>
<evidence type="ECO:0000256" key="4">
    <source>
        <dbReference type="ARBA" id="ARBA00022989"/>
    </source>
</evidence>
<dbReference type="Gene3D" id="2.60.120.260">
    <property type="entry name" value="Galactose-binding domain-like"/>
    <property type="match status" value="1"/>
</dbReference>
<dbReference type="HOGENOM" id="CLU_363023_0_0_1"/>
<feature type="region of interest" description="Disordered" evidence="7">
    <location>
        <begin position="366"/>
        <end position="393"/>
    </location>
</feature>
<proteinExistence type="predicted"/>
<keyword evidence="4" id="KW-1133">Transmembrane helix</keyword>
<name>T1FV98_HELRO</name>
<dbReference type="PANTHER" id="PTHR24269:SF16">
    <property type="entry name" value="PROTEIN SLG1"/>
    <property type="match status" value="1"/>
</dbReference>
<keyword evidence="2" id="KW-0812">Transmembrane</keyword>
<dbReference type="AlphaFoldDB" id="T1FV98"/>
<accession>T1FV98</accession>
<keyword evidence="3 8" id="KW-0732">Signal</keyword>
<evidence type="ECO:0000256" key="5">
    <source>
        <dbReference type="ARBA" id="ARBA00023136"/>
    </source>
</evidence>
<evidence type="ECO:0000256" key="8">
    <source>
        <dbReference type="SAM" id="SignalP"/>
    </source>
</evidence>
<dbReference type="EMBL" id="KB097552">
    <property type="protein sequence ID" value="ESN95001.1"/>
    <property type="molecule type" value="Genomic_DNA"/>
</dbReference>
<dbReference type="PANTHER" id="PTHR24269">
    <property type="entry name" value="KREMEN PROTEIN"/>
    <property type="match status" value="1"/>
</dbReference>
<feature type="compositionally biased region" description="Gly residues" evidence="7">
    <location>
        <begin position="439"/>
        <end position="450"/>
    </location>
</feature>
<evidence type="ECO:0000256" key="3">
    <source>
        <dbReference type="ARBA" id="ARBA00022729"/>
    </source>
</evidence>
<evidence type="ECO:0000313" key="11">
    <source>
        <dbReference type="EnsemblMetazoa" id="HelroP193697"/>
    </source>
</evidence>
<feature type="domain" description="WSC" evidence="9">
    <location>
        <begin position="586"/>
        <end position="640"/>
    </location>
</feature>
<keyword evidence="12" id="KW-1185">Reference proteome</keyword>
<dbReference type="GeneID" id="20212744"/>
<reference evidence="12" key="1">
    <citation type="submission" date="2012-12" db="EMBL/GenBank/DDBJ databases">
        <authorList>
            <person name="Hellsten U."/>
            <person name="Grimwood J."/>
            <person name="Chapman J.A."/>
            <person name="Shapiro H."/>
            <person name="Aerts A."/>
            <person name="Otillar R.P."/>
            <person name="Terry A.Y."/>
            <person name="Boore J.L."/>
            <person name="Simakov O."/>
            <person name="Marletaz F."/>
            <person name="Cho S.-J."/>
            <person name="Edsinger-Gonzales E."/>
            <person name="Havlak P."/>
            <person name="Kuo D.-H."/>
            <person name="Larsson T."/>
            <person name="Lv J."/>
            <person name="Arendt D."/>
            <person name="Savage R."/>
            <person name="Osoegawa K."/>
            <person name="de Jong P."/>
            <person name="Lindberg D.R."/>
            <person name="Seaver E.C."/>
            <person name="Weisblat D.A."/>
            <person name="Putnam N.H."/>
            <person name="Grigoriev I.V."/>
            <person name="Rokhsar D.S."/>
        </authorList>
    </citation>
    <scope>NUCLEOTIDE SEQUENCE</scope>
</reference>
<evidence type="ECO:0000313" key="10">
    <source>
        <dbReference type="EMBL" id="ESN95001.1"/>
    </source>
</evidence>
<feature type="region of interest" description="Disordered" evidence="7">
    <location>
        <begin position="410"/>
        <end position="456"/>
    </location>
</feature>
<evidence type="ECO:0000313" key="12">
    <source>
        <dbReference type="Proteomes" id="UP000015101"/>
    </source>
</evidence>
<dbReference type="GO" id="GO:0004888">
    <property type="term" value="F:transmembrane signaling receptor activity"/>
    <property type="evidence" value="ECO:0000318"/>
    <property type="project" value="GO_Central"/>
</dbReference>
<dbReference type="Pfam" id="PF01822">
    <property type="entry name" value="WSC"/>
    <property type="match status" value="1"/>
</dbReference>
<comment type="subcellular location">
    <subcellularLocation>
        <location evidence="1">Membrane</location>
        <topology evidence="1">Single-pass membrane protein</topology>
    </subcellularLocation>
</comment>
<feature type="chain" id="PRO_5010981042" description="WSC domain-containing protein" evidence="8">
    <location>
        <begin position="21"/>
        <end position="770"/>
    </location>
</feature>
<dbReference type="OrthoDB" id="5985073at2759"/>
<dbReference type="InterPro" id="IPR051836">
    <property type="entry name" value="Kremen_rcpt"/>
</dbReference>
<dbReference type="EnsemblMetazoa" id="HelroT193697">
    <property type="protein sequence ID" value="HelroP193697"/>
    <property type="gene ID" value="HelroG193697"/>
</dbReference>
<dbReference type="GO" id="GO:0007165">
    <property type="term" value="P:signal transduction"/>
    <property type="evidence" value="ECO:0000318"/>
    <property type="project" value="GO_Central"/>
</dbReference>
<keyword evidence="5" id="KW-0472">Membrane</keyword>
<dbReference type="Proteomes" id="UP000015101">
    <property type="component" value="Unassembled WGS sequence"/>
</dbReference>
<reference evidence="11" key="3">
    <citation type="submission" date="2015-06" db="UniProtKB">
        <authorList>
            <consortium name="EnsemblMetazoa"/>
        </authorList>
    </citation>
    <scope>IDENTIFICATION</scope>
</reference>
<evidence type="ECO:0000259" key="9">
    <source>
        <dbReference type="Pfam" id="PF01822"/>
    </source>
</evidence>
<dbReference type="CTD" id="20212744"/>
<evidence type="ECO:0000256" key="7">
    <source>
        <dbReference type="SAM" id="MobiDB-lite"/>
    </source>
</evidence>
<dbReference type="EMBL" id="AMQM01007015">
    <property type="status" value="NOT_ANNOTATED_CDS"/>
    <property type="molecule type" value="Genomic_DNA"/>
</dbReference>
<gene>
    <name evidence="11" type="primary">20212744</name>
    <name evidence="10" type="ORF">HELRODRAFT_193697</name>
</gene>
<evidence type="ECO:0000256" key="1">
    <source>
        <dbReference type="ARBA" id="ARBA00004167"/>
    </source>
</evidence>
<reference evidence="10 12" key="2">
    <citation type="journal article" date="2013" name="Nature">
        <title>Insights into bilaterian evolution from three spiralian genomes.</title>
        <authorList>
            <person name="Simakov O."/>
            <person name="Marletaz F."/>
            <person name="Cho S.J."/>
            <person name="Edsinger-Gonzales E."/>
            <person name="Havlak P."/>
            <person name="Hellsten U."/>
            <person name="Kuo D.H."/>
            <person name="Larsson T."/>
            <person name="Lv J."/>
            <person name="Arendt D."/>
            <person name="Savage R."/>
            <person name="Osoegawa K."/>
            <person name="de Jong P."/>
            <person name="Grimwood J."/>
            <person name="Chapman J.A."/>
            <person name="Shapiro H."/>
            <person name="Aerts A."/>
            <person name="Otillar R.P."/>
            <person name="Terry A.Y."/>
            <person name="Boore J.L."/>
            <person name="Grigoriev I.V."/>
            <person name="Lindberg D.R."/>
            <person name="Seaver E.C."/>
            <person name="Weisblat D.A."/>
            <person name="Putnam N.H."/>
            <person name="Rokhsar D.S."/>
        </authorList>
    </citation>
    <scope>NUCLEOTIDE SEQUENCE</scope>
</reference>
<dbReference type="InParanoid" id="T1FV98"/>
<sequence length="770" mass="84398">MHIDRCVYLLLFLIQQLASSDSGVSKNGDDYESHEKVMYMGCFASILHTKAGHTMSIDDCAHFCSAEPATVYLIAFVNGIECFCLETAEYRMASSLCDVTCTEDDVIAWDGRYDDDDDCGVGLFVPVFKFRELKDFRHSQLSGISEASVGAKQFHSEDASAQMLPQIRNHIIHHCLDGERPQALCSNGCKPGWSGKNCNTRDCTVFNGDCGSTRICQTTIIIGGKYSECVCQNPQHYQDKYGNCFPYKNRKNAAFRKSVLTSSSSFSSSSSSSSSSFSSSSPPFPGHVIDGKKAGTDIFPLLLGEWVAVDLLQVSRVHSVALHLQDDCDDQTPPYSALIGLRASMQNFRGTNFKLCGRIKPTDFFMESQQDTPSNDKKSPMESQAEGGNGQLVVCTGRPSDARFVIVQISDEDDGDDGGGNSNGDDGDSGSGGDKDDGGGGGGKSGGGEGGEVKKKFLPNSSNQVLKISEIDVYEEDEQVEALQYVGCFGKVSGAKNTTTDVVSLDNCFRFCFALHSPHLYVAISQQQLQKPQISNTNTSTCHCNPRLDLWLNSENCTFRCNPEQLSCGGPNVFSVYSVVPSSSAYRICLEHCRVQHSEYFAIKNMEDCFCGFSTDQLNKQVHIHACNLICYDANSKRCGSRQHFSVYKIFSRYNFLEPDQNFHFCMNELEVVVHSCEPGMCLPGWTGEMCDVRNCLENKGSCPHSSFGCVTNMVNKKPFDECLYHKPILKPKISCLHGSITGPKTFGSDHCANILGACDPGESELCESS</sequence>
<organism evidence="11 12">
    <name type="scientific">Helobdella robusta</name>
    <name type="common">Californian leech</name>
    <dbReference type="NCBI Taxonomy" id="6412"/>
    <lineage>
        <taxon>Eukaryota</taxon>
        <taxon>Metazoa</taxon>
        <taxon>Spiralia</taxon>
        <taxon>Lophotrochozoa</taxon>
        <taxon>Annelida</taxon>
        <taxon>Clitellata</taxon>
        <taxon>Hirudinea</taxon>
        <taxon>Rhynchobdellida</taxon>
        <taxon>Glossiphoniidae</taxon>
        <taxon>Helobdella</taxon>
    </lineage>
</organism>
<evidence type="ECO:0000256" key="6">
    <source>
        <dbReference type="ARBA" id="ARBA00023180"/>
    </source>
</evidence>
<dbReference type="KEGG" id="hro:HELRODRAFT_193697"/>
<feature type="signal peptide" evidence="8">
    <location>
        <begin position="1"/>
        <end position="20"/>
    </location>
</feature>
<dbReference type="GO" id="GO:0005886">
    <property type="term" value="C:plasma membrane"/>
    <property type="evidence" value="ECO:0000318"/>
    <property type="project" value="GO_Central"/>
</dbReference>
<protein>
    <recommendedName>
        <fullName evidence="9">WSC domain-containing protein</fullName>
    </recommendedName>
</protein>
<dbReference type="RefSeq" id="XP_009026897.1">
    <property type="nucleotide sequence ID" value="XM_009028649.1"/>
</dbReference>
<dbReference type="InterPro" id="IPR002889">
    <property type="entry name" value="WSC_carb-bd"/>
</dbReference>
<dbReference type="EMBL" id="AMQM01007016">
    <property type="status" value="NOT_ANNOTATED_CDS"/>
    <property type="molecule type" value="Genomic_DNA"/>
</dbReference>